<keyword evidence="3" id="KW-1185">Reference proteome</keyword>
<evidence type="ECO:0000256" key="1">
    <source>
        <dbReference type="SAM" id="MobiDB-lite"/>
    </source>
</evidence>
<name>A0A0C9V074_SPHS4</name>
<dbReference type="OrthoDB" id="3343842at2759"/>
<evidence type="ECO:0000313" key="2">
    <source>
        <dbReference type="EMBL" id="KIJ31031.1"/>
    </source>
</evidence>
<feature type="compositionally biased region" description="Low complexity" evidence="1">
    <location>
        <begin position="80"/>
        <end position="89"/>
    </location>
</feature>
<sequence>MQTQFLKLELERLLVPEVYPSNPYKFKLLSHEWEPWLKLQQRKATWRLKVPSPHRKPVTDLSVEWSERWLCDHAGKPRNNRNPNISPSKSRTRAPSIKRSIGSDMVKIVHRWEHAGH</sequence>
<dbReference type="EMBL" id="KN837249">
    <property type="protein sequence ID" value="KIJ31031.1"/>
    <property type="molecule type" value="Genomic_DNA"/>
</dbReference>
<dbReference type="HOGENOM" id="CLU_2172705_0_0_1"/>
<evidence type="ECO:0000313" key="3">
    <source>
        <dbReference type="Proteomes" id="UP000054279"/>
    </source>
</evidence>
<proteinExistence type="predicted"/>
<dbReference type="Proteomes" id="UP000054279">
    <property type="component" value="Unassembled WGS sequence"/>
</dbReference>
<feature type="non-terminal residue" evidence="2">
    <location>
        <position position="117"/>
    </location>
</feature>
<gene>
    <name evidence="2" type="ORF">M422DRAFT_36354</name>
</gene>
<reference evidence="2 3" key="1">
    <citation type="submission" date="2014-06" db="EMBL/GenBank/DDBJ databases">
        <title>Evolutionary Origins and Diversification of the Mycorrhizal Mutualists.</title>
        <authorList>
            <consortium name="DOE Joint Genome Institute"/>
            <consortium name="Mycorrhizal Genomics Consortium"/>
            <person name="Kohler A."/>
            <person name="Kuo A."/>
            <person name="Nagy L.G."/>
            <person name="Floudas D."/>
            <person name="Copeland A."/>
            <person name="Barry K.W."/>
            <person name="Cichocki N."/>
            <person name="Veneault-Fourrey C."/>
            <person name="LaButti K."/>
            <person name="Lindquist E.A."/>
            <person name="Lipzen A."/>
            <person name="Lundell T."/>
            <person name="Morin E."/>
            <person name="Murat C."/>
            <person name="Riley R."/>
            <person name="Ohm R."/>
            <person name="Sun H."/>
            <person name="Tunlid A."/>
            <person name="Henrissat B."/>
            <person name="Grigoriev I.V."/>
            <person name="Hibbett D.S."/>
            <person name="Martin F."/>
        </authorList>
    </citation>
    <scope>NUCLEOTIDE SEQUENCE [LARGE SCALE GENOMIC DNA]</scope>
    <source>
        <strain evidence="2 3">SS14</strain>
    </source>
</reference>
<accession>A0A0C9V074</accession>
<dbReference type="AlphaFoldDB" id="A0A0C9V074"/>
<protein>
    <submittedName>
        <fullName evidence="2">Uncharacterized protein</fullName>
    </submittedName>
</protein>
<organism evidence="2 3">
    <name type="scientific">Sphaerobolus stellatus (strain SS14)</name>
    <dbReference type="NCBI Taxonomy" id="990650"/>
    <lineage>
        <taxon>Eukaryota</taxon>
        <taxon>Fungi</taxon>
        <taxon>Dikarya</taxon>
        <taxon>Basidiomycota</taxon>
        <taxon>Agaricomycotina</taxon>
        <taxon>Agaricomycetes</taxon>
        <taxon>Phallomycetidae</taxon>
        <taxon>Geastrales</taxon>
        <taxon>Sphaerobolaceae</taxon>
        <taxon>Sphaerobolus</taxon>
    </lineage>
</organism>
<feature type="region of interest" description="Disordered" evidence="1">
    <location>
        <begin position="73"/>
        <end position="97"/>
    </location>
</feature>